<proteinExistence type="predicted"/>
<dbReference type="KEGG" id="rsn:RSPO_m01530"/>
<evidence type="ECO:0008006" key="4">
    <source>
        <dbReference type="Google" id="ProtNLM"/>
    </source>
</evidence>
<dbReference type="HOGENOM" id="CLU_2384073_0_0_4"/>
<evidence type="ECO:0000313" key="2">
    <source>
        <dbReference type="EMBL" id="AEG72165.1"/>
    </source>
</evidence>
<reference evidence="2 3" key="1">
    <citation type="journal article" date="2011" name="J. Bacteriol.">
        <title>Complete genome sequence of the plant pathogen Ralstonia solanacearum strain Po82.</title>
        <authorList>
            <person name="Xu J."/>
            <person name="Zheng H.J."/>
            <person name="Liu L."/>
            <person name="Pan Z.C."/>
            <person name="Prior P."/>
            <person name="Tang B."/>
            <person name="Xu J.S."/>
            <person name="Zhang H."/>
            <person name="Tian Q."/>
            <person name="Zhang L.Q."/>
            <person name="Feng J."/>
        </authorList>
    </citation>
    <scope>NUCLEOTIDE SEQUENCE [LARGE SCALE GENOMIC DNA]</scope>
    <source>
        <strain evidence="2 3">Po82</strain>
        <plasmid evidence="2">megaplasmid</plasmid>
    </source>
</reference>
<dbReference type="AlphaFoldDB" id="F6GBM5"/>
<geneLocation type="plasmid" evidence="3"/>
<keyword evidence="1" id="KW-0812">Transmembrane</keyword>
<feature type="transmembrane region" description="Helical" evidence="1">
    <location>
        <begin position="78"/>
        <end position="97"/>
    </location>
</feature>
<dbReference type="PATRIC" id="fig|1031711.3.peg.4708"/>
<evidence type="ECO:0000256" key="1">
    <source>
        <dbReference type="SAM" id="Phobius"/>
    </source>
</evidence>
<organism evidence="2 3">
    <name type="scientific">Ralstonia solanacearum (strain Po82)</name>
    <dbReference type="NCBI Taxonomy" id="1031711"/>
    <lineage>
        <taxon>Bacteria</taxon>
        <taxon>Pseudomonadati</taxon>
        <taxon>Pseudomonadota</taxon>
        <taxon>Betaproteobacteria</taxon>
        <taxon>Burkholderiales</taxon>
        <taxon>Burkholderiaceae</taxon>
        <taxon>Ralstonia</taxon>
        <taxon>Ralstonia solanacearum species complex</taxon>
    </lineage>
</organism>
<protein>
    <recommendedName>
        <fullName evidence="4">Transmembrane protein</fullName>
    </recommendedName>
</protein>
<dbReference type="Proteomes" id="UP000007953">
    <property type="component" value="Plasmid megaplasmid"/>
</dbReference>
<name>F6GBM5_RALS8</name>
<evidence type="ECO:0000313" key="3">
    <source>
        <dbReference type="Proteomes" id="UP000007953"/>
    </source>
</evidence>
<accession>F6GBM5</accession>
<sequence>MPRAMEWAAMRQERSVDVYPLKQVKAKDVRDYGYEQSIAFGVLFLILGLVMSVAMLAAKHPVATERAICWAIALLVDWRIWAMLAPGFLLAAIACLLRKSQRQAAVEA</sequence>
<gene>
    <name evidence="2" type="ordered locus">RSPO_m01530</name>
</gene>
<keyword evidence="1" id="KW-0472">Membrane</keyword>
<keyword evidence="1" id="KW-1133">Transmembrane helix</keyword>
<dbReference type="EMBL" id="CP002820">
    <property type="protein sequence ID" value="AEG72165.1"/>
    <property type="molecule type" value="Genomic_DNA"/>
</dbReference>
<feature type="transmembrane region" description="Helical" evidence="1">
    <location>
        <begin position="37"/>
        <end position="58"/>
    </location>
</feature>
<keyword evidence="2" id="KW-0614">Plasmid</keyword>